<name>A0AC61N0X2_9FIRM</name>
<keyword evidence="2" id="KW-1185">Reference proteome</keyword>
<organism evidence="1 2">
    <name type="scientific">Miniphocaeibacter halophilus</name>
    <dbReference type="NCBI Taxonomy" id="2931922"/>
    <lineage>
        <taxon>Bacteria</taxon>
        <taxon>Bacillati</taxon>
        <taxon>Bacillota</taxon>
        <taxon>Tissierellia</taxon>
        <taxon>Tissierellales</taxon>
        <taxon>Peptoniphilaceae</taxon>
        <taxon>Miniphocaeibacter</taxon>
    </lineage>
</organism>
<protein>
    <submittedName>
        <fullName evidence="1">DUF134 domain-containing protein</fullName>
    </submittedName>
</protein>
<accession>A0AC61N0X2</accession>
<reference evidence="1 2" key="1">
    <citation type="journal article" date="2022" name="Int. J. Syst. Evol. Microbiol.">
        <title>Miniphocaeibacter halophilus sp. nov., an ammonium-tolerant acetate-producing bacterium isolated from a biogas system.</title>
        <authorList>
            <person name="Schnurer A."/>
            <person name="Singh A."/>
            <person name="Bi S."/>
            <person name="Qiao W."/>
            <person name="Westerholm M."/>
        </authorList>
    </citation>
    <scope>NUCLEOTIDE SEQUENCE [LARGE SCALE GENOMIC DNA]</scope>
    <source>
        <strain evidence="1 2">AMB_01</strain>
    </source>
</reference>
<evidence type="ECO:0000313" key="2">
    <source>
        <dbReference type="Proteomes" id="UP000595814"/>
    </source>
</evidence>
<gene>
    <name evidence="1" type="ORF">JFY71_03630</name>
</gene>
<sequence>MARKISNKIVRAKPRYTMLSPVEDFEISSESIIHLHLEEWESLRLVDYLGLSQQEASESMDVSRQTVQTLLQAARKKVSRSIVESLPLIIKGGNYSTEIENIEGMNKMKVAITYENNQVFPHFGRTPNFKIYEIENGNIIKQEIVQTPASGHGALVDFLVENKVNTLICGGIGGGAVNALQEAGIAIYSGASGEADAQVKSFIEGQLPLTGKANCNHHHEHNHQHKHGEGGCHNHKHQHGEEGCHGHNQRKDNRQEHRHERRSERMRNCNNNK</sequence>
<dbReference type="Proteomes" id="UP000595814">
    <property type="component" value="Chromosome"/>
</dbReference>
<proteinExistence type="predicted"/>
<dbReference type="EMBL" id="CP066744">
    <property type="protein sequence ID" value="QQK08643.1"/>
    <property type="molecule type" value="Genomic_DNA"/>
</dbReference>
<evidence type="ECO:0000313" key="1">
    <source>
        <dbReference type="EMBL" id="QQK08643.1"/>
    </source>
</evidence>